<evidence type="ECO:0000313" key="2">
    <source>
        <dbReference type="Proteomes" id="UP000828390"/>
    </source>
</evidence>
<accession>A0A9D3YZG0</accession>
<gene>
    <name evidence="1" type="ORF">DPMN_069668</name>
</gene>
<comment type="caution">
    <text evidence="1">The sequence shown here is derived from an EMBL/GenBank/DDBJ whole genome shotgun (WGS) entry which is preliminary data.</text>
</comment>
<dbReference type="Proteomes" id="UP000828390">
    <property type="component" value="Unassembled WGS sequence"/>
</dbReference>
<dbReference type="AlphaFoldDB" id="A0A9D3YZG0"/>
<protein>
    <submittedName>
        <fullName evidence="1">Uncharacterized protein</fullName>
    </submittedName>
</protein>
<sequence>MDVSTLPPCLTLSFRRLDTRQPKTATPPFSSIMLPAVNSKTLPTDNLKEQELVGWNSSNNTNQRKRYHERRGAERSDRLQVIWSNLSNYGTRTSEVGLRIAMAAMARLSIFHPTVRLRDLDASRGHKTQDTGFRINVSRKTAPHLLQRSKDNGENHTVKRGVSGGSRGIPETPLFYLVYINGLISELEESGNGVCLYDINMSAPTIADKMRAPGTVCTTLWESIIYTTVRKTTTTNTVTIKKNIFVMLAGSCQQSQSARARWYTARRALLALSPRSTQHVL</sequence>
<organism evidence="1 2">
    <name type="scientific">Dreissena polymorpha</name>
    <name type="common">Zebra mussel</name>
    <name type="synonym">Mytilus polymorpha</name>
    <dbReference type="NCBI Taxonomy" id="45954"/>
    <lineage>
        <taxon>Eukaryota</taxon>
        <taxon>Metazoa</taxon>
        <taxon>Spiralia</taxon>
        <taxon>Lophotrochozoa</taxon>
        <taxon>Mollusca</taxon>
        <taxon>Bivalvia</taxon>
        <taxon>Autobranchia</taxon>
        <taxon>Heteroconchia</taxon>
        <taxon>Euheterodonta</taxon>
        <taxon>Imparidentia</taxon>
        <taxon>Neoheterodontei</taxon>
        <taxon>Myida</taxon>
        <taxon>Dreissenoidea</taxon>
        <taxon>Dreissenidae</taxon>
        <taxon>Dreissena</taxon>
    </lineage>
</organism>
<keyword evidence="2" id="KW-1185">Reference proteome</keyword>
<reference evidence="1" key="2">
    <citation type="submission" date="2020-11" db="EMBL/GenBank/DDBJ databases">
        <authorList>
            <person name="McCartney M.A."/>
            <person name="Auch B."/>
            <person name="Kono T."/>
            <person name="Mallez S."/>
            <person name="Becker A."/>
            <person name="Gohl D.M."/>
            <person name="Silverstein K.A.T."/>
            <person name="Koren S."/>
            <person name="Bechman K.B."/>
            <person name="Herman A."/>
            <person name="Abrahante J.E."/>
            <person name="Garbe J."/>
        </authorList>
    </citation>
    <scope>NUCLEOTIDE SEQUENCE</scope>
    <source>
        <strain evidence="1">Duluth1</strain>
        <tissue evidence="1">Whole animal</tissue>
    </source>
</reference>
<dbReference type="EMBL" id="JAIWYP010000014">
    <property type="protein sequence ID" value="KAH3710198.1"/>
    <property type="molecule type" value="Genomic_DNA"/>
</dbReference>
<name>A0A9D3YZG0_DREPO</name>
<reference evidence="1" key="1">
    <citation type="journal article" date="2019" name="bioRxiv">
        <title>The Genome of the Zebra Mussel, Dreissena polymorpha: A Resource for Invasive Species Research.</title>
        <authorList>
            <person name="McCartney M.A."/>
            <person name="Auch B."/>
            <person name="Kono T."/>
            <person name="Mallez S."/>
            <person name="Zhang Y."/>
            <person name="Obille A."/>
            <person name="Becker A."/>
            <person name="Abrahante J.E."/>
            <person name="Garbe J."/>
            <person name="Badalamenti J.P."/>
            <person name="Herman A."/>
            <person name="Mangelson H."/>
            <person name="Liachko I."/>
            <person name="Sullivan S."/>
            <person name="Sone E.D."/>
            <person name="Koren S."/>
            <person name="Silverstein K.A.T."/>
            <person name="Beckman K.B."/>
            <person name="Gohl D.M."/>
        </authorList>
    </citation>
    <scope>NUCLEOTIDE SEQUENCE</scope>
    <source>
        <strain evidence="1">Duluth1</strain>
        <tissue evidence="1">Whole animal</tissue>
    </source>
</reference>
<evidence type="ECO:0000313" key="1">
    <source>
        <dbReference type="EMBL" id="KAH3710198.1"/>
    </source>
</evidence>
<proteinExistence type="predicted"/>